<gene>
    <name evidence="2" type="ORF">mRhiFer1_009934</name>
</gene>
<feature type="compositionally biased region" description="Gly residues" evidence="1">
    <location>
        <begin position="17"/>
        <end position="30"/>
    </location>
</feature>
<feature type="compositionally biased region" description="Basic residues" evidence="1">
    <location>
        <begin position="69"/>
        <end position="79"/>
    </location>
</feature>
<reference evidence="2 3" key="1">
    <citation type="journal article" date="2020" name="Nature">
        <title>Six reference-quality genomes reveal evolution of bat adaptations.</title>
        <authorList>
            <person name="Jebb D."/>
            <person name="Huang Z."/>
            <person name="Pippel M."/>
            <person name="Hughes G.M."/>
            <person name="Lavrichenko K."/>
            <person name="Devanna P."/>
            <person name="Winkler S."/>
            <person name="Jermiin L.S."/>
            <person name="Skirmuntt E.C."/>
            <person name="Katzourakis A."/>
            <person name="Burkitt-Gray L."/>
            <person name="Ray D.A."/>
            <person name="Sullivan K.A.M."/>
            <person name="Roscito J.G."/>
            <person name="Kirilenko B.M."/>
            <person name="Davalos L.M."/>
            <person name="Corthals A.P."/>
            <person name="Power M.L."/>
            <person name="Jones G."/>
            <person name="Ransome R.D."/>
            <person name="Dechmann D.K.N."/>
            <person name="Locatelli A.G."/>
            <person name="Puechmaille S.J."/>
            <person name="Fedrigo O."/>
            <person name="Jarvis E.D."/>
            <person name="Hiller M."/>
            <person name="Vernes S.C."/>
            <person name="Myers E.W."/>
            <person name="Teeling E.C."/>
        </authorList>
    </citation>
    <scope>NUCLEOTIDE SEQUENCE [LARGE SCALE GENOMIC DNA]</scope>
    <source>
        <strain evidence="2">MRhiFer1</strain>
        <tissue evidence="2">Lung</tissue>
    </source>
</reference>
<evidence type="ECO:0000313" key="2">
    <source>
        <dbReference type="EMBL" id="KAF6361706.1"/>
    </source>
</evidence>
<feature type="region of interest" description="Disordered" evidence="1">
    <location>
        <begin position="1"/>
        <end position="163"/>
    </location>
</feature>
<dbReference type="EMBL" id="JACAGC010000006">
    <property type="protein sequence ID" value="KAF6361706.1"/>
    <property type="molecule type" value="Genomic_DNA"/>
</dbReference>
<sequence length="163" mass="17386">MSKPKPEWSTAMKESGGRGGGLGRLPGEGGPAWQEIKHQSINRCEPCDPTAAGLRRRQRDPRGAGGRQGRGRRRKRRVACGRAVWRGPRAGRWRTDGREPSAARSGGRGRRVGAPSAGELRGPGSGPPPRGGSRARLPRPTPRLTRPGAEAAATRQALVAWSP</sequence>
<dbReference type="AlphaFoldDB" id="A0A7J7YJ74"/>
<protein>
    <submittedName>
        <fullName evidence="2">Uncharacterized protein</fullName>
    </submittedName>
</protein>
<name>A0A7J7YJ74_RHIFE</name>
<feature type="compositionally biased region" description="Low complexity" evidence="1">
    <location>
        <begin position="112"/>
        <end position="122"/>
    </location>
</feature>
<accession>A0A7J7YJ74</accession>
<evidence type="ECO:0000256" key="1">
    <source>
        <dbReference type="SAM" id="MobiDB-lite"/>
    </source>
</evidence>
<evidence type="ECO:0000313" key="3">
    <source>
        <dbReference type="Proteomes" id="UP000585614"/>
    </source>
</evidence>
<comment type="caution">
    <text evidence="2">The sequence shown here is derived from an EMBL/GenBank/DDBJ whole genome shotgun (WGS) entry which is preliminary data.</text>
</comment>
<proteinExistence type="predicted"/>
<dbReference type="Proteomes" id="UP000585614">
    <property type="component" value="Unassembled WGS sequence"/>
</dbReference>
<organism evidence="2 3">
    <name type="scientific">Rhinolophus ferrumequinum</name>
    <name type="common">Greater horseshoe bat</name>
    <dbReference type="NCBI Taxonomy" id="59479"/>
    <lineage>
        <taxon>Eukaryota</taxon>
        <taxon>Metazoa</taxon>
        <taxon>Chordata</taxon>
        <taxon>Craniata</taxon>
        <taxon>Vertebrata</taxon>
        <taxon>Euteleostomi</taxon>
        <taxon>Mammalia</taxon>
        <taxon>Eutheria</taxon>
        <taxon>Laurasiatheria</taxon>
        <taxon>Chiroptera</taxon>
        <taxon>Yinpterochiroptera</taxon>
        <taxon>Rhinolophoidea</taxon>
        <taxon>Rhinolophidae</taxon>
        <taxon>Rhinolophinae</taxon>
        <taxon>Rhinolophus</taxon>
    </lineage>
</organism>